<comment type="catalytic activity">
    <reaction evidence="2 14">
        <text>adenosylcob(III)inamide phosphate + GTP + H(+) = adenosylcob(III)inamide-GDP + diphosphate</text>
        <dbReference type="Rhea" id="RHEA:22712"/>
        <dbReference type="ChEBI" id="CHEBI:15378"/>
        <dbReference type="ChEBI" id="CHEBI:33019"/>
        <dbReference type="ChEBI" id="CHEBI:37565"/>
        <dbReference type="ChEBI" id="CHEBI:58502"/>
        <dbReference type="ChEBI" id="CHEBI:60487"/>
        <dbReference type="EC" id="2.7.7.62"/>
    </reaction>
</comment>
<keyword evidence="13 14" id="KW-0342">GTP-binding</keyword>
<name>A0A6S6U557_9GAMM</name>
<evidence type="ECO:0000256" key="13">
    <source>
        <dbReference type="ARBA" id="ARBA00023134"/>
    </source>
</evidence>
<accession>A0A6S6U557</accession>
<dbReference type="PANTHER" id="PTHR34848">
    <property type="match status" value="1"/>
</dbReference>
<feature type="binding site" evidence="16">
    <location>
        <position position="86"/>
    </location>
    <ligand>
        <name>GTP</name>
        <dbReference type="ChEBI" id="CHEBI:37565"/>
    </ligand>
</feature>
<evidence type="ECO:0000256" key="16">
    <source>
        <dbReference type="PIRSR" id="PIRSR006135-2"/>
    </source>
</evidence>
<dbReference type="Gene3D" id="3.40.50.300">
    <property type="entry name" value="P-loop containing nucleotide triphosphate hydrolases"/>
    <property type="match status" value="1"/>
</dbReference>
<comment type="catalytic activity">
    <reaction evidence="3">
        <text>adenosylcob(III)inamide + GTP = adenosylcob(III)inamide phosphate + GDP + H(+)</text>
        <dbReference type="Rhea" id="RHEA:15765"/>
        <dbReference type="ChEBI" id="CHEBI:2480"/>
        <dbReference type="ChEBI" id="CHEBI:15378"/>
        <dbReference type="ChEBI" id="CHEBI:37565"/>
        <dbReference type="ChEBI" id="CHEBI:58189"/>
        <dbReference type="ChEBI" id="CHEBI:58502"/>
        <dbReference type="EC" id="2.7.1.156"/>
    </reaction>
</comment>
<feature type="binding site" evidence="16">
    <location>
        <begin position="53"/>
        <end position="56"/>
    </location>
    <ligand>
        <name>GTP</name>
        <dbReference type="ChEBI" id="CHEBI:37565"/>
    </ligand>
</feature>
<evidence type="ECO:0000313" key="17">
    <source>
        <dbReference type="EMBL" id="CAA6829575.1"/>
    </source>
</evidence>
<comment type="catalytic activity">
    <reaction evidence="1 14">
        <text>adenosylcob(III)inamide + ATP = adenosylcob(III)inamide phosphate + ADP + H(+)</text>
        <dbReference type="Rhea" id="RHEA:15769"/>
        <dbReference type="ChEBI" id="CHEBI:2480"/>
        <dbReference type="ChEBI" id="CHEBI:15378"/>
        <dbReference type="ChEBI" id="CHEBI:30616"/>
        <dbReference type="ChEBI" id="CHEBI:58502"/>
        <dbReference type="ChEBI" id="CHEBI:456216"/>
        <dbReference type="EC" id="2.7.1.156"/>
    </reaction>
</comment>
<evidence type="ECO:0000256" key="9">
    <source>
        <dbReference type="ARBA" id="ARBA00022679"/>
    </source>
</evidence>
<feature type="binding site" evidence="16">
    <location>
        <begin position="36"/>
        <end position="38"/>
    </location>
    <ligand>
        <name>GTP</name>
        <dbReference type="ChEBI" id="CHEBI:37565"/>
    </ligand>
</feature>
<dbReference type="GO" id="GO:0005525">
    <property type="term" value="F:GTP binding"/>
    <property type="evidence" value="ECO:0007669"/>
    <property type="project" value="UniProtKB-UniRule"/>
</dbReference>
<dbReference type="EC" id="2.7.7.62" evidence="14"/>
<evidence type="ECO:0000256" key="3">
    <source>
        <dbReference type="ARBA" id="ARBA00001522"/>
    </source>
</evidence>
<evidence type="ECO:0000256" key="12">
    <source>
        <dbReference type="ARBA" id="ARBA00022840"/>
    </source>
</evidence>
<dbReference type="InterPro" id="IPR027417">
    <property type="entry name" value="P-loop_NTPase"/>
</dbReference>
<evidence type="ECO:0000256" key="7">
    <source>
        <dbReference type="ARBA" id="ARBA00007490"/>
    </source>
</evidence>
<feature type="binding site" evidence="16">
    <location>
        <position position="64"/>
    </location>
    <ligand>
        <name>GTP</name>
        <dbReference type="ChEBI" id="CHEBI:37565"/>
    </ligand>
</feature>
<evidence type="ECO:0000256" key="15">
    <source>
        <dbReference type="PIRSR" id="PIRSR006135-1"/>
    </source>
</evidence>
<dbReference type="SUPFAM" id="SSF52540">
    <property type="entry name" value="P-loop containing nucleoside triphosphate hydrolases"/>
    <property type="match status" value="1"/>
</dbReference>
<evidence type="ECO:0000256" key="8">
    <source>
        <dbReference type="ARBA" id="ARBA00022573"/>
    </source>
</evidence>
<evidence type="ECO:0000256" key="10">
    <source>
        <dbReference type="ARBA" id="ARBA00022741"/>
    </source>
</evidence>
<dbReference type="CDD" id="cd00544">
    <property type="entry name" value="CobU"/>
    <property type="match status" value="1"/>
</dbReference>
<reference evidence="17" key="1">
    <citation type="submission" date="2020-01" db="EMBL/GenBank/DDBJ databases">
        <authorList>
            <person name="Meier V. D."/>
            <person name="Meier V D."/>
        </authorList>
    </citation>
    <scope>NUCLEOTIDE SEQUENCE</scope>
    <source>
        <strain evidence="17">HLG_WM_MAG_09</strain>
    </source>
</reference>
<comment type="similarity">
    <text evidence="7 14">Belongs to the CobU/CobP family.</text>
</comment>
<evidence type="ECO:0000256" key="5">
    <source>
        <dbReference type="ARBA" id="ARBA00004692"/>
    </source>
</evidence>
<dbReference type="EC" id="2.7.1.156" evidence="14"/>
<comment type="pathway">
    <text evidence="6 14">Cofactor biosynthesis; adenosylcobalamin biosynthesis; adenosylcobalamin from cob(II)yrinate a,c-diamide: step 5/7.</text>
</comment>
<evidence type="ECO:0000256" key="6">
    <source>
        <dbReference type="ARBA" id="ARBA00005159"/>
    </source>
</evidence>
<dbReference type="GO" id="GO:0008820">
    <property type="term" value="F:cobinamide phosphate guanylyltransferase activity"/>
    <property type="evidence" value="ECO:0007669"/>
    <property type="project" value="UniProtKB-UniRule"/>
</dbReference>
<sequence>MPMPQQSLILGGARSGKSRYAEQLAIQSKREVVYIATATFGDSEMKSRILRHKKDRPAEWLTIEEPLSLAHTLQAEARPERVLLVDCLTLWVTNLLCHEDSELFEHETQAILNTLPKLTSHIIMVSNEVGHGIVPMGELSRRFVDETGRLHQQLAAQMNQVILMVAGLPLTIKG</sequence>
<dbReference type="InterPro" id="IPR003203">
    <property type="entry name" value="CobU/CobP"/>
</dbReference>
<dbReference type="NCBIfam" id="NF004469">
    <property type="entry name" value="PRK05800.1"/>
    <property type="match status" value="1"/>
</dbReference>
<dbReference type="PIRSF" id="PIRSF006135">
    <property type="entry name" value="CobU"/>
    <property type="match status" value="1"/>
</dbReference>
<dbReference type="AlphaFoldDB" id="A0A6S6U557"/>
<feature type="binding site" evidence="16">
    <location>
        <begin position="11"/>
        <end position="18"/>
    </location>
    <ligand>
        <name>GTP</name>
        <dbReference type="ChEBI" id="CHEBI:37565"/>
    </ligand>
</feature>
<keyword evidence="9 14" id="KW-0808">Transferase</keyword>
<evidence type="ECO:0000256" key="4">
    <source>
        <dbReference type="ARBA" id="ARBA00003889"/>
    </source>
</evidence>
<evidence type="ECO:0000256" key="2">
    <source>
        <dbReference type="ARBA" id="ARBA00000711"/>
    </source>
</evidence>
<keyword evidence="11 14" id="KW-0418">Kinase</keyword>
<dbReference type="GO" id="GO:0043752">
    <property type="term" value="F:adenosylcobinamide kinase activity"/>
    <property type="evidence" value="ECO:0007669"/>
    <property type="project" value="UniProtKB-EC"/>
</dbReference>
<dbReference type="GO" id="GO:0005524">
    <property type="term" value="F:ATP binding"/>
    <property type="evidence" value="ECO:0007669"/>
    <property type="project" value="UniProtKB-UniRule"/>
</dbReference>
<protein>
    <recommendedName>
        <fullName evidence="14">Bifunctional adenosylcobalamin biosynthesis protein</fullName>
        <ecNumber evidence="14">2.7.1.156</ecNumber>
        <ecNumber evidence="14">2.7.7.62</ecNumber>
    </recommendedName>
</protein>
<comment type="pathway">
    <text evidence="5 14">Cofactor biosynthesis; adenosylcobalamin biosynthesis; adenosylcobalamin from cob(II)yrinate a,c-diamide: step 6/7.</text>
</comment>
<keyword evidence="10 14" id="KW-0547">Nucleotide-binding</keyword>
<dbReference type="PANTHER" id="PTHR34848:SF1">
    <property type="entry name" value="BIFUNCTIONAL ADENOSYLCOBALAMIN BIOSYNTHESIS PROTEIN COBU"/>
    <property type="match status" value="1"/>
</dbReference>
<proteinExistence type="inferred from homology"/>
<comment type="function">
    <text evidence="4 14">Catalyzes ATP-dependent phosphorylation of adenosylcobinamide and addition of GMP to adenosylcobinamide phosphate.</text>
</comment>
<keyword evidence="8 14" id="KW-0169">Cobalamin biosynthesis</keyword>
<dbReference type="UniPathway" id="UPA00148">
    <property type="reaction ID" value="UER00236"/>
</dbReference>
<dbReference type="GO" id="GO:0009236">
    <property type="term" value="P:cobalamin biosynthetic process"/>
    <property type="evidence" value="ECO:0007669"/>
    <property type="project" value="UniProtKB-UniRule"/>
</dbReference>
<gene>
    <name evidence="17" type="ORF">HELGO_WM22870</name>
</gene>
<evidence type="ECO:0000256" key="14">
    <source>
        <dbReference type="PIRNR" id="PIRNR006135"/>
    </source>
</evidence>
<organism evidence="17">
    <name type="scientific">uncultured Thiotrichaceae bacterium</name>
    <dbReference type="NCBI Taxonomy" id="298394"/>
    <lineage>
        <taxon>Bacteria</taxon>
        <taxon>Pseudomonadati</taxon>
        <taxon>Pseudomonadota</taxon>
        <taxon>Gammaproteobacteria</taxon>
        <taxon>Thiotrichales</taxon>
        <taxon>Thiotrichaceae</taxon>
        <taxon>environmental samples</taxon>
    </lineage>
</organism>
<feature type="active site" description="GMP-histidine intermediate" evidence="15">
    <location>
        <position position="52"/>
    </location>
</feature>
<keyword evidence="17" id="KW-0548">Nucleotidyltransferase</keyword>
<dbReference type="Pfam" id="PF02283">
    <property type="entry name" value="CobU"/>
    <property type="match status" value="1"/>
</dbReference>
<evidence type="ECO:0000256" key="1">
    <source>
        <dbReference type="ARBA" id="ARBA00000312"/>
    </source>
</evidence>
<dbReference type="EMBL" id="CACVAT010000534">
    <property type="protein sequence ID" value="CAA6829575.1"/>
    <property type="molecule type" value="Genomic_DNA"/>
</dbReference>
<keyword evidence="12 14" id="KW-0067">ATP-binding</keyword>
<evidence type="ECO:0000256" key="11">
    <source>
        <dbReference type="ARBA" id="ARBA00022777"/>
    </source>
</evidence>